<accession>A0ABZ2BV25</accession>
<name>A0ABZ2BV25_9RHOB</name>
<reference evidence="2 3" key="1">
    <citation type="submission" date="2015-07" db="EMBL/GenBank/DDBJ databases">
        <authorList>
            <person name="Voget S."/>
            <person name="Dogs M."/>
            <person name="Brinkhoff T.H."/>
            <person name="Daniel R."/>
        </authorList>
    </citation>
    <scope>NUCLEOTIDE SEQUENCE [LARGE SCALE GENOMIC DNA]</scope>
    <source>
        <strain evidence="2 3">B14</strain>
    </source>
</reference>
<evidence type="ECO:0008006" key="4">
    <source>
        <dbReference type="Google" id="ProtNLM"/>
    </source>
</evidence>
<dbReference type="InterPro" id="IPR052528">
    <property type="entry name" value="Sugar_transport-like"/>
</dbReference>
<feature type="transmembrane region" description="Helical" evidence="1">
    <location>
        <begin position="168"/>
        <end position="191"/>
    </location>
</feature>
<feature type="transmembrane region" description="Helical" evidence="1">
    <location>
        <begin position="307"/>
        <end position="324"/>
    </location>
</feature>
<dbReference type="SUPFAM" id="SSF103473">
    <property type="entry name" value="MFS general substrate transporter"/>
    <property type="match status" value="1"/>
</dbReference>
<dbReference type="Gene3D" id="1.20.1250.20">
    <property type="entry name" value="MFS general substrate transporter like domains"/>
    <property type="match status" value="2"/>
</dbReference>
<feature type="transmembrane region" description="Helical" evidence="1">
    <location>
        <begin position="251"/>
        <end position="272"/>
    </location>
</feature>
<keyword evidence="1" id="KW-0812">Transmembrane</keyword>
<feature type="transmembrane region" description="Helical" evidence="1">
    <location>
        <begin position="345"/>
        <end position="368"/>
    </location>
</feature>
<evidence type="ECO:0000313" key="2">
    <source>
        <dbReference type="EMBL" id="WVX49865.1"/>
    </source>
</evidence>
<evidence type="ECO:0000313" key="3">
    <source>
        <dbReference type="Proteomes" id="UP001318682"/>
    </source>
</evidence>
<dbReference type="EMBL" id="CP143423">
    <property type="protein sequence ID" value="WVX49865.1"/>
    <property type="molecule type" value="Genomic_DNA"/>
</dbReference>
<gene>
    <name evidence="2" type="ORF">ROLI_029600</name>
</gene>
<feature type="transmembrane region" description="Helical" evidence="1">
    <location>
        <begin position="284"/>
        <end position="301"/>
    </location>
</feature>
<proteinExistence type="predicted"/>
<dbReference type="Proteomes" id="UP001318682">
    <property type="component" value="Chromosome"/>
</dbReference>
<feature type="transmembrane region" description="Helical" evidence="1">
    <location>
        <begin position="374"/>
        <end position="393"/>
    </location>
</feature>
<keyword evidence="1" id="KW-0472">Membrane</keyword>
<keyword evidence="3" id="KW-1185">Reference proteome</keyword>
<protein>
    <recommendedName>
        <fullName evidence="4">MFS transporter</fullName>
    </recommendedName>
</protein>
<organism evidence="2 3">
    <name type="scientific">Roseobacter fucihabitans</name>
    <dbReference type="NCBI Taxonomy" id="1537242"/>
    <lineage>
        <taxon>Bacteria</taxon>
        <taxon>Pseudomonadati</taxon>
        <taxon>Pseudomonadota</taxon>
        <taxon>Alphaproteobacteria</taxon>
        <taxon>Rhodobacterales</taxon>
        <taxon>Roseobacteraceae</taxon>
        <taxon>Roseobacter</taxon>
    </lineage>
</organism>
<feature type="transmembrane region" description="Helical" evidence="1">
    <location>
        <begin position="73"/>
        <end position="95"/>
    </location>
</feature>
<keyword evidence="1" id="KW-1133">Transmembrane helix</keyword>
<feature type="transmembrane region" description="Helical" evidence="1">
    <location>
        <begin position="31"/>
        <end position="52"/>
    </location>
</feature>
<feature type="transmembrane region" description="Helical" evidence="1">
    <location>
        <begin position="101"/>
        <end position="119"/>
    </location>
</feature>
<dbReference type="PANTHER" id="PTHR23526:SF2">
    <property type="entry name" value="MAJOR FACILITATOR SUPERFAMILY (MFS) PROFILE DOMAIN-CONTAINING PROTEIN"/>
    <property type="match status" value="1"/>
</dbReference>
<dbReference type="InterPro" id="IPR036259">
    <property type="entry name" value="MFS_trans_sf"/>
</dbReference>
<evidence type="ECO:0000256" key="1">
    <source>
        <dbReference type="SAM" id="Phobius"/>
    </source>
</evidence>
<sequence>MMNRPYRIHVASLTLTKLADGLIDPKLVLAWLLNAIGASGVLIGLLVPVREAGALLPQLLLARAIQRAKIRKYFWAIGAAVQGLSALGMAAAAIFLPGKTAGWVIIALLAVLAVARSACSASYKDILARTVEKGTRGKVSGSAGTLAAIGVFAFAILLSIGWLPREPLVISGAIALAGCLWVLGALTFVTLNEPSDNSASDADVSLSGLMRPLKDDTEFRYYIATRAQLISTALAPPFLVMLGSGNGDNGFGNLGLLVLASSIASIASSYFWGALSDWSSRQTLMLAGGVSGVTLTVAATIGFLLDAGSGILIAAYVFVSQIAYQGARAGRKTHLTDMDSDGQKAVYTALSNTLIGALLLLGGILGAIADLAGAETVLVILAVLSFLAVFSAYQLSEVQADVRDDGPAS</sequence>
<feature type="transmembrane region" description="Helical" evidence="1">
    <location>
        <begin position="139"/>
        <end position="162"/>
    </location>
</feature>
<reference evidence="3" key="2">
    <citation type="submission" date="2024-01" db="EMBL/GenBank/DDBJ databases">
        <title>Roseobacter fucihabitans sp. nov., isolated from the brown alga Fucus spiralis.</title>
        <authorList>
            <person name="Hahnke S."/>
            <person name="Berger M."/>
            <person name="Schlingloff A."/>
            <person name="Athale I."/>
            <person name="Neumann-Schaal M."/>
            <person name="Adenaya A."/>
            <person name="Poehlein A."/>
            <person name="Daniel R."/>
            <person name="Pertersen J."/>
            <person name="Brinkhoff T."/>
        </authorList>
    </citation>
    <scope>NUCLEOTIDE SEQUENCE [LARGE SCALE GENOMIC DNA]</scope>
    <source>
        <strain evidence="3">B14</strain>
    </source>
</reference>
<dbReference type="PANTHER" id="PTHR23526">
    <property type="entry name" value="INTEGRAL MEMBRANE TRANSPORT PROTEIN-RELATED"/>
    <property type="match status" value="1"/>
</dbReference>
<feature type="transmembrane region" description="Helical" evidence="1">
    <location>
        <begin position="219"/>
        <end position="239"/>
    </location>
</feature>